<dbReference type="SUPFAM" id="SSF57829">
    <property type="entry name" value="Zn-binding ribosomal proteins"/>
    <property type="match status" value="1"/>
</dbReference>
<dbReference type="HAMAP" id="MF_00294">
    <property type="entry name" value="Ribosomal_bL33"/>
    <property type="match status" value="1"/>
</dbReference>
<dbReference type="Pfam" id="PF00471">
    <property type="entry name" value="Ribosomal_L33"/>
    <property type="match status" value="1"/>
</dbReference>
<evidence type="ECO:0000256" key="2">
    <source>
        <dbReference type="ARBA" id="ARBA00022980"/>
    </source>
</evidence>
<name>A0ABY2YRU7_9LACO</name>
<comment type="similarity">
    <text evidence="1 5">Belongs to the bacterial ribosomal protein bL33 family.</text>
</comment>
<accession>A0ABY2YRU7</accession>
<gene>
    <name evidence="5 6" type="primary">rpmG</name>
    <name evidence="6" type="ORF">DY048_05470</name>
</gene>
<dbReference type="EMBL" id="QUAM01000004">
    <property type="protein sequence ID" value="TPR13357.1"/>
    <property type="molecule type" value="Genomic_DNA"/>
</dbReference>
<keyword evidence="3 5" id="KW-0687">Ribonucleoprotein</keyword>
<dbReference type="NCBIfam" id="TIGR01023">
    <property type="entry name" value="rpmG_bact"/>
    <property type="match status" value="1"/>
</dbReference>
<keyword evidence="7" id="KW-1185">Reference proteome</keyword>
<evidence type="ECO:0000256" key="1">
    <source>
        <dbReference type="ARBA" id="ARBA00007596"/>
    </source>
</evidence>
<sequence>MPQKKVSLACEVCGSRNYTTNVKKDHTKRLEIKKYCKNCNTSTIHEETF</sequence>
<evidence type="ECO:0000313" key="7">
    <source>
        <dbReference type="Proteomes" id="UP000767392"/>
    </source>
</evidence>
<evidence type="ECO:0000256" key="3">
    <source>
        <dbReference type="ARBA" id="ARBA00023274"/>
    </source>
</evidence>
<dbReference type="NCBIfam" id="NF001764">
    <property type="entry name" value="PRK00504.1"/>
    <property type="match status" value="1"/>
</dbReference>
<dbReference type="GO" id="GO:0005840">
    <property type="term" value="C:ribosome"/>
    <property type="evidence" value="ECO:0007669"/>
    <property type="project" value="UniProtKB-KW"/>
</dbReference>
<dbReference type="RefSeq" id="WP_105988123.1">
    <property type="nucleotide sequence ID" value="NZ_POST01000004.1"/>
</dbReference>
<evidence type="ECO:0000256" key="5">
    <source>
        <dbReference type="HAMAP-Rule" id="MF_00294"/>
    </source>
</evidence>
<dbReference type="InterPro" id="IPR038584">
    <property type="entry name" value="Ribosomal_bL33_sf"/>
</dbReference>
<organism evidence="6 7">
    <name type="scientific">Apilactobacillus timberlakei</name>
    <dbReference type="NCBI Taxonomy" id="2008380"/>
    <lineage>
        <taxon>Bacteria</taxon>
        <taxon>Bacillati</taxon>
        <taxon>Bacillota</taxon>
        <taxon>Bacilli</taxon>
        <taxon>Lactobacillales</taxon>
        <taxon>Lactobacillaceae</taxon>
        <taxon>Apilactobacillus</taxon>
    </lineage>
</organism>
<protein>
    <recommendedName>
        <fullName evidence="4 5">Large ribosomal subunit protein bL33</fullName>
    </recommendedName>
</protein>
<reference evidence="6 7" key="1">
    <citation type="submission" date="2018-08" db="EMBL/GenBank/DDBJ databases">
        <title>Comparative genomics of wild bee and flower associated Lactobacillus reveals potential adaptation to the bee host.</title>
        <authorList>
            <person name="Vuong H.Q."/>
            <person name="Mcfrederick Q.S."/>
        </authorList>
    </citation>
    <scope>NUCLEOTIDE SEQUENCE [LARGE SCALE GENOMIC DNA]</scope>
    <source>
        <strain evidence="6 7">HV_04</strain>
    </source>
</reference>
<proteinExistence type="inferred from homology"/>
<dbReference type="Proteomes" id="UP000767392">
    <property type="component" value="Unassembled WGS sequence"/>
</dbReference>
<evidence type="ECO:0000256" key="4">
    <source>
        <dbReference type="ARBA" id="ARBA00035176"/>
    </source>
</evidence>
<dbReference type="Gene3D" id="2.20.28.120">
    <property type="entry name" value="Ribosomal protein L33"/>
    <property type="match status" value="1"/>
</dbReference>
<dbReference type="InterPro" id="IPR011332">
    <property type="entry name" value="Ribosomal_zn-bd"/>
</dbReference>
<evidence type="ECO:0000313" key="6">
    <source>
        <dbReference type="EMBL" id="TPR13357.1"/>
    </source>
</evidence>
<comment type="caution">
    <text evidence="6">The sequence shown here is derived from an EMBL/GenBank/DDBJ whole genome shotgun (WGS) entry which is preliminary data.</text>
</comment>
<dbReference type="InterPro" id="IPR001705">
    <property type="entry name" value="Ribosomal_bL33"/>
</dbReference>
<keyword evidence="2 5" id="KW-0689">Ribosomal protein</keyword>